<dbReference type="PROSITE" id="PS50209">
    <property type="entry name" value="CARD"/>
    <property type="match status" value="1"/>
</dbReference>
<reference evidence="4" key="1">
    <citation type="submission" date="2025-08" db="UniProtKB">
        <authorList>
            <consortium name="RefSeq"/>
        </authorList>
    </citation>
    <scope>IDENTIFICATION</scope>
</reference>
<evidence type="ECO:0000259" key="2">
    <source>
        <dbReference type="PROSITE" id="PS50209"/>
    </source>
</evidence>
<organism evidence="3 4">
    <name type="scientific">Clupea harengus</name>
    <name type="common">Atlantic herring</name>
    <dbReference type="NCBI Taxonomy" id="7950"/>
    <lineage>
        <taxon>Eukaryota</taxon>
        <taxon>Metazoa</taxon>
        <taxon>Chordata</taxon>
        <taxon>Craniata</taxon>
        <taxon>Vertebrata</taxon>
        <taxon>Euteleostomi</taxon>
        <taxon>Actinopterygii</taxon>
        <taxon>Neopterygii</taxon>
        <taxon>Teleostei</taxon>
        <taxon>Clupei</taxon>
        <taxon>Clupeiformes</taxon>
        <taxon>Clupeoidei</taxon>
        <taxon>Clupeidae</taxon>
        <taxon>Clupea</taxon>
    </lineage>
</organism>
<feature type="compositionally biased region" description="Polar residues" evidence="1">
    <location>
        <begin position="118"/>
        <end position="139"/>
    </location>
</feature>
<sequence>MPLQMDLKVPSSGFVIPPEKRLRGHLFTLSQSLSPCLVEKMTTYLFHTRTITAHEVGVIKSQPKGMQKAAHLIQVVLRKGGNACLLFYQCLGECNPDLFEKLTGAPAIPSNIVDEQPSKNNTSAGGYAETSTSQFCSSPERTFTPHAPAYIINIHNSTLRNCIIGNHSGQNISTEQEHLWPERQDFSSQETIRTSLMSDQQRAAETSGGPHNIQVHGSHMEYVIIGNQSSMVVNTTQSEEDGEEEDDEEYQESSNS</sequence>
<dbReference type="GO" id="GO:0042981">
    <property type="term" value="P:regulation of apoptotic process"/>
    <property type="evidence" value="ECO:0007669"/>
    <property type="project" value="InterPro"/>
</dbReference>
<evidence type="ECO:0000313" key="3">
    <source>
        <dbReference type="Proteomes" id="UP000515152"/>
    </source>
</evidence>
<protein>
    <submittedName>
        <fullName evidence="4">Uncharacterized protein si:dkey-29h14.10</fullName>
    </submittedName>
</protein>
<dbReference type="InterPro" id="IPR001315">
    <property type="entry name" value="CARD"/>
</dbReference>
<dbReference type="CDD" id="cd01671">
    <property type="entry name" value="CARD"/>
    <property type="match status" value="1"/>
</dbReference>
<dbReference type="KEGG" id="char:116222299"/>
<feature type="region of interest" description="Disordered" evidence="1">
    <location>
        <begin position="234"/>
        <end position="256"/>
    </location>
</feature>
<proteinExistence type="predicted"/>
<evidence type="ECO:0000256" key="1">
    <source>
        <dbReference type="SAM" id="MobiDB-lite"/>
    </source>
</evidence>
<accession>A0A6P8G6A0</accession>
<name>A0A6P8G6A0_CLUHA</name>
<evidence type="ECO:0000313" key="4">
    <source>
        <dbReference type="RefSeq" id="XP_031431586.1"/>
    </source>
</evidence>
<feature type="region of interest" description="Disordered" evidence="1">
    <location>
        <begin position="110"/>
        <end position="139"/>
    </location>
</feature>
<feature type="domain" description="CARD" evidence="2">
    <location>
        <begin position="22"/>
        <end position="106"/>
    </location>
</feature>
<dbReference type="Gene3D" id="1.10.533.10">
    <property type="entry name" value="Death Domain, Fas"/>
    <property type="match status" value="1"/>
</dbReference>
<dbReference type="Pfam" id="PF00619">
    <property type="entry name" value="CARD"/>
    <property type="match status" value="1"/>
</dbReference>
<dbReference type="Proteomes" id="UP000515152">
    <property type="component" value="Chromosome 11"/>
</dbReference>
<feature type="compositionally biased region" description="Acidic residues" evidence="1">
    <location>
        <begin position="238"/>
        <end position="256"/>
    </location>
</feature>
<dbReference type="SUPFAM" id="SSF47986">
    <property type="entry name" value="DEATH domain"/>
    <property type="match status" value="1"/>
</dbReference>
<dbReference type="InterPro" id="IPR011029">
    <property type="entry name" value="DEATH-like_dom_sf"/>
</dbReference>
<dbReference type="OrthoDB" id="8803172at2759"/>
<dbReference type="RefSeq" id="XP_031431586.1">
    <property type="nucleotide sequence ID" value="XM_031575726.2"/>
</dbReference>
<dbReference type="GeneID" id="116222299"/>
<gene>
    <name evidence="4" type="primary">si:dkey-29h14.10</name>
</gene>
<dbReference type="AlphaFoldDB" id="A0A6P8G6A0"/>
<keyword evidence="3" id="KW-1185">Reference proteome</keyword>